<keyword evidence="1" id="KW-0732">Signal</keyword>
<dbReference type="Proteomes" id="UP000533905">
    <property type="component" value="Unassembled WGS sequence"/>
</dbReference>
<accession>A0A7Y2K0M3</accession>
<evidence type="ECO:0000313" key="4">
    <source>
        <dbReference type="Proteomes" id="UP000533905"/>
    </source>
</evidence>
<dbReference type="AlphaFoldDB" id="A0A7Y2K0M3"/>
<sequence length="267" mass="27766">MTRITWRLLAAASLLAASSVQAAPTTLQLVDAARARPVPVELYFPARASACTVARPCPVALLNHGYGIGSREYGFLAEALNAEGYLVASIGHEVAGDAKMDPAGDMPRQRAGIARRGVANIRFAHAALAQAYPGYDWGRTVLVGHSMGGDSSAWLASTHPDGIAAVVTLDNRRAALPRNGVRVLSLRASDTGADPGVLPTAGEQLRYRSCIVQLDNARHNDMFDGGPAELRSRILAAVIAFLAPGPGGRPAFACPAAGRGPAADGVQ</sequence>
<dbReference type="EMBL" id="JABAIV010000003">
    <property type="protein sequence ID" value="NNG23239.1"/>
    <property type="molecule type" value="Genomic_DNA"/>
</dbReference>
<proteinExistence type="predicted"/>
<evidence type="ECO:0000313" key="3">
    <source>
        <dbReference type="EMBL" id="NNG23239.1"/>
    </source>
</evidence>
<feature type="chain" id="PRO_5030531387" evidence="1">
    <location>
        <begin position="23"/>
        <end position="267"/>
    </location>
</feature>
<evidence type="ECO:0000256" key="1">
    <source>
        <dbReference type="SAM" id="SignalP"/>
    </source>
</evidence>
<dbReference type="SUPFAM" id="SSF53474">
    <property type="entry name" value="alpha/beta-Hydrolases"/>
    <property type="match status" value="1"/>
</dbReference>
<evidence type="ECO:0000259" key="2">
    <source>
        <dbReference type="Pfam" id="PF12146"/>
    </source>
</evidence>
<organism evidence="3 4">
    <name type="scientific">Telluria aromaticivorans</name>
    <dbReference type="NCBI Taxonomy" id="2725995"/>
    <lineage>
        <taxon>Bacteria</taxon>
        <taxon>Pseudomonadati</taxon>
        <taxon>Pseudomonadota</taxon>
        <taxon>Betaproteobacteria</taxon>
        <taxon>Burkholderiales</taxon>
        <taxon>Oxalobacteraceae</taxon>
        <taxon>Telluria group</taxon>
        <taxon>Telluria</taxon>
    </lineage>
</organism>
<keyword evidence="4" id="KW-1185">Reference proteome</keyword>
<dbReference type="Gene3D" id="3.40.50.1820">
    <property type="entry name" value="alpha/beta hydrolase"/>
    <property type="match status" value="1"/>
</dbReference>
<dbReference type="GO" id="GO:0016787">
    <property type="term" value="F:hydrolase activity"/>
    <property type="evidence" value="ECO:0007669"/>
    <property type="project" value="UniProtKB-KW"/>
</dbReference>
<feature type="domain" description="Serine aminopeptidase S33" evidence="2">
    <location>
        <begin position="56"/>
        <end position="167"/>
    </location>
</feature>
<dbReference type="RefSeq" id="WP_171083636.1">
    <property type="nucleotide sequence ID" value="NZ_JABAIV010000003.1"/>
</dbReference>
<name>A0A7Y2K0M3_9BURK</name>
<protein>
    <submittedName>
        <fullName evidence="3">Alpha/beta hydrolase</fullName>
    </submittedName>
</protein>
<dbReference type="Pfam" id="PF12146">
    <property type="entry name" value="Hydrolase_4"/>
    <property type="match status" value="1"/>
</dbReference>
<gene>
    <name evidence="3" type="ORF">HGB41_09530</name>
</gene>
<feature type="signal peptide" evidence="1">
    <location>
        <begin position="1"/>
        <end position="22"/>
    </location>
</feature>
<reference evidence="3 4" key="1">
    <citation type="submission" date="2020-04" db="EMBL/GenBank/DDBJ databases">
        <title>Massilia sp. nov., a cold adapted bacteria isolated from Arctic soil.</title>
        <authorList>
            <person name="Son J."/>
            <person name="Ka J.-O."/>
        </authorList>
    </citation>
    <scope>NUCLEOTIDE SEQUENCE [LARGE SCALE GENOMIC DNA]</scope>
    <source>
        <strain evidence="3 4">ML15P13</strain>
    </source>
</reference>
<keyword evidence="3" id="KW-0378">Hydrolase</keyword>
<comment type="caution">
    <text evidence="3">The sequence shown here is derived from an EMBL/GenBank/DDBJ whole genome shotgun (WGS) entry which is preliminary data.</text>
</comment>
<dbReference type="InterPro" id="IPR029058">
    <property type="entry name" value="AB_hydrolase_fold"/>
</dbReference>
<dbReference type="InterPro" id="IPR022742">
    <property type="entry name" value="Hydrolase_4"/>
</dbReference>